<sequence>MVELPIVSTGRHLSGPLIDHLARRLRTESEAELERFGLRARHLIALTLLRGLGARPQAELAQLLSIDPTNVVGLLNELESDGLVERHRSPEDRRRHTVALTQAGREKLDAVEDVLITVERRVLSSLDDYQRGTLHALLQRAVGEADGQWAGHPAEDVVRLTDPAAVRADARR</sequence>
<protein>
    <submittedName>
        <fullName evidence="5">MarR family transcriptional regulator</fullName>
    </submittedName>
</protein>
<dbReference type="InterPro" id="IPR023187">
    <property type="entry name" value="Tscrpt_reg_MarR-type_CS"/>
</dbReference>
<organism evidence="5 6">
    <name type="scientific">Mycolicibacterium arenosum</name>
    <dbReference type="NCBI Taxonomy" id="2952157"/>
    <lineage>
        <taxon>Bacteria</taxon>
        <taxon>Bacillati</taxon>
        <taxon>Actinomycetota</taxon>
        <taxon>Actinomycetes</taxon>
        <taxon>Mycobacteriales</taxon>
        <taxon>Mycobacteriaceae</taxon>
        <taxon>Mycolicibacterium</taxon>
    </lineage>
</organism>
<evidence type="ECO:0000256" key="2">
    <source>
        <dbReference type="ARBA" id="ARBA00023125"/>
    </source>
</evidence>
<dbReference type="InterPro" id="IPR000835">
    <property type="entry name" value="HTH_MarR-typ"/>
</dbReference>
<name>A0ABT1M1C3_9MYCO</name>
<dbReference type="PROSITE" id="PS01117">
    <property type="entry name" value="HTH_MARR_1"/>
    <property type="match status" value="1"/>
</dbReference>
<accession>A0ABT1M1C3</accession>
<evidence type="ECO:0000313" key="6">
    <source>
        <dbReference type="Proteomes" id="UP001651690"/>
    </source>
</evidence>
<keyword evidence="2" id="KW-0238">DNA-binding</keyword>
<proteinExistence type="predicted"/>
<dbReference type="InterPro" id="IPR036388">
    <property type="entry name" value="WH-like_DNA-bd_sf"/>
</dbReference>
<dbReference type="PRINTS" id="PR00598">
    <property type="entry name" value="HTHMARR"/>
</dbReference>
<keyword evidence="6" id="KW-1185">Reference proteome</keyword>
<dbReference type="PROSITE" id="PS50995">
    <property type="entry name" value="HTH_MARR_2"/>
    <property type="match status" value="1"/>
</dbReference>
<gene>
    <name evidence="5" type="ORF">NM203_08645</name>
</gene>
<dbReference type="RefSeq" id="WP_255059431.1">
    <property type="nucleotide sequence ID" value="NZ_JANDBD010000003.1"/>
</dbReference>
<keyword evidence="3" id="KW-0804">Transcription</keyword>
<dbReference type="EMBL" id="JANDBD010000003">
    <property type="protein sequence ID" value="MCP9272252.1"/>
    <property type="molecule type" value="Genomic_DNA"/>
</dbReference>
<keyword evidence="1" id="KW-0805">Transcription regulation</keyword>
<feature type="domain" description="HTH marR-type" evidence="4">
    <location>
        <begin position="11"/>
        <end position="143"/>
    </location>
</feature>
<dbReference type="SMART" id="SM00347">
    <property type="entry name" value="HTH_MARR"/>
    <property type="match status" value="1"/>
</dbReference>
<dbReference type="InterPro" id="IPR039422">
    <property type="entry name" value="MarR/SlyA-like"/>
</dbReference>
<evidence type="ECO:0000259" key="4">
    <source>
        <dbReference type="PROSITE" id="PS50995"/>
    </source>
</evidence>
<dbReference type="InterPro" id="IPR036390">
    <property type="entry name" value="WH_DNA-bd_sf"/>
</dbReference>
<evidence type="ECO:0000256" key="3">
    <source>
        <dbReference type="ARBA" id="ARBA00023163"/>
    </source>
</evidence>
<dbReference type="Proteomes" id="UP001651690">
    <property type="component" value="Unassembled WGS sequence"/>
</dbReference>
<evidence type="ECO:0000313" key="5">
    <source>
        <dbReference type="EMBL" id="MCP9272252.1"/>
    </source>
</evidence>
<dbReference type="Gene3D" id="1.10.10.10">
    <property type="entry name" value="Winged helix-like DNA-binding domain superfamily/Winged helix DNA-binding domain"/>
    <property type="match status" value="1"/>
</dbReference>
<reference evidence="5 6" key="1">
    <citation type="submission" date="2022-06" db="EMBL/GenBank/DDBJ databases">
        <title>Mycolicibacterium sp. CAU 1645 isolated from seawater.</title>
        <authorList>
            <person name="Kim W."/>
        </authorList>
    </citation>
    <scope>NUCLEOTIDE SEQUENCE [LARGE SCALE GENOMIC DNA]</scope>
    <source>
        <strain evidence="5 6">CAU 1645</strain>
    </source>
</reference>
<comment type="caution">
    <text evidence="5">The sequence shown here is derived from an EMBL/GenBank/DDBJ whole genome shotgun (WGS) entry which is preliminary data.</text>
</comment>
<evidence type="ECO:0000256" key="1">
    <source>
        <dbReference type="ARBA" id="ARBA00023015"/>
    </source>
</evidence>
<dbReference type="Pfam" id="PF12802">
    <property type="entry name" value="MarR_2"/>
    <property type="match status" value="1"/>
</dbReference>
<dbReference type="PANTHER" id="PTHR33164">
    <property type="entry name" value="TRANSCRIPTIONAL REGULATOR, MARR FAMILY"/>
    <property type="match status" value="1"/>
</dbReference>
<dbReference type="PANTHER" id="PTHR33164:SF99">
    <property type="entry name" value="MARR FAMILY REGULATORY PROTEIN"/>
    <property type="match status" value="1"/>
</dbReference>
<dbReference type="SUPFAM" id="SSF46785">
    <property type="entry name" value="Winged helix' DNA-binding domain"/>
    <property type="match status" value="1"/>
</dbReference>